<dbReference type="SUPFAM" id="SSF69255">
    <property type="entry name" value="gp5 N-terminal domain-like"/>
    <property type="match status" value="1"/>
</dbReference>
<dbReference type="Proteomes" id="UP000199034">
    <property type="component" value="Unassembled WGS sequence"/>
</dbReference>
<sequence length="586" mass="61069">MPAVLTAPSIKLEGASLAQKWLENLMSVRVERALGLVGRSTLRFVDNGYALATSAAFKVGAEVEILAGTKSLFKGEVTGIALDQDGLHTPELIVTVDDKAHRMGGSVKSRAFLNQTYSDIISKLVAGTGLSASVSGATGSHPYLLQAGSDLDYLNALVSRGGLVWFVDGTSLKVQAAGTSSATVTLELGTTELWSFSVKASAAGPDKVSVTGWDQSQQAAIKGESEVKSSAESDFVTHVPGRSGAGSRGWSKDALVADPPPLNSAEATTLAKSFLADVRAAGVLARGAGQANGAIAPGVTVTVANAGPTSGSYLVSKVEHTYNHSQGFLTKFTAGPHRPADMVDVLGAGRRDPGLTMSGVLPALVTDLADPDKIGRAKVKYTTISGDVESHWARLVTLGGGDKRGMVFTPEVNDEVLIAFEQGDTRRPVILGGLFSKNKGLPTADDVDQNKVKYRRITSRLGHLIELADGDQPAEQHILITLKGKKHKIRLGEDKFDIEIDKKPVTITNGQATIKFSDSGDVTIEGNNITLKAKQKVDISGGTEVGIKGTTKAALGGAQVEVKADGMGKVEAGGPLTIKGAMVAIN</sequence>
<dbReference type="AlphaFoldDB" id="A0A1G6XML1"/>
<dbReference type="STRING" id="1045774.SAMN05421872_11111"/>
<dbReference type="RefSeq" id="WP_090859678.1">
    <property type="nucleotide sequence ID" value="NZ_FMZM01000011.1"/>
</dbReference>
<proteinExistence type="predicted"/>
<dbReference type="InterPro" id="IPR037026">
    <property type="entry name" value="Vgr_OB-fold_dom_sf"/>
</dbReference>
<evidence type="ECO:0000313" key="3">
    <source>
        <dbReference type="Proteomes" id="UP000199034"/>
    </source>
</evidence>
<dbReference type="Gene3D" id="2.30.110.50">
    <property type="match status" value="1"/>
</dbReference>
<protein>
    <submittedName>
        <fullName evidence="2">Uncharacterized conserved protein, implicated in type VI secretion and phage assembly</fullName>
    </submittedName>
</protein>
<dbReference type="SUPFAM" id="SSF69279">
    <property type="entry name" value="Phage tail proteins"/>
    <property type="match status" value="1"/>
</dbReference>
<name>A0A1G6XML1_9ACTN</name>
<gene>
    <name evidence="2" type="ORF">SAMN05421872_11111</name>
</gene>
<evidence type="ECO:0000313" key="2">
    <source>
        <dbReference type="EMBL" id="SDD79454.1"/>
    </source>
</evidence>
<dbReference type="Gene3D" id="4.10.220.110">
    <property type="match status" value="1"/>
</dbReference>
<dbReference type="OrthoDB" id="1907165at2"/>
<reference evidence="2 3" key="1">
    <citation type="submission" date="2016-10" db="EMBL/GenBank/DDBJ databases">
        <authorList>
            <person name="de Groot N.N."/>
        </authorList>
    </citation>
    <scope>NUCLEOTIDE SEQUENCE [LARGE SCALE GENOMIC DNA]</scope>
    <source>
        <strain evidence="2 3">CGMCC 4.6858</strain>
    </source>
</reference>
<dbReference type="Pfam" id="PF04717">
    <property type="entry name" value="Phage_base_V"/>
    <property type="match status" value="1"/>
</dbReference>
<dbReference type="InterPro" id="IPR006531">
    <property type="entry name" value="Gp5/Vgr_OB"/>
</dbReference>
<keyword evidence="3" id="KW-1185">Reference proteome</keyword>
<dbReference type="Gene3D" id="3.55.50.10">
    <property type="entry name" value="Baseplate protein-like domains"/>
    <property type="match status" value="1"/>
</dbReference>
<accession>A0A1G6XML1</accession>
<organism evidence="2 3">
    <name type="scientific">Nocardioides lianchengensis</name>
    <dbReference type="NCBI Taxonomy" id="1045774"/>
    <lineage>
        <taxon>Bacteria</taxon>
        <taxon>Bacillati</taxon>
        <taxon>Actinomycetota</taxon>
        <taxon>Actinomycetes</taxon>
        <taxon>Propionibacteriales</taxon>
        <taxon>Nocardioidaceae</taxon>
        <taxon>Nocardioides</taxon>
    </lineage>
</organism>
<evidence type="ECO:0000259" key="1">
    <source>
        <dbReference type="Pfam" id="PF04717"/>
    </source>
</evidence>
<dbReference type="Gene3D" id="2.40.50.230">
    <property type="entry name" value="Gp5 N-terminal domain"/>
    <property type="match status" value="1"/>
</dbReference>
<feature type="domain" description="Gp5/Type VI secretion system Vgr protein OB-fold" evidence="1">
    <location>
        <begin position="362"/>
        <end position="435"/>
    </location>
</feature>
<dbReference type="Pfam" id="PF05954">
    <property type="entry name" value="Phage_GPD"/>
    <property type="match status" value="1"/>
</dbReference>
<dbReference type="EMBL" id="FMZM01000011">
    <property type="protein sequence ID" value="SDD79454.1"/>
    <property type="molecule type" value="Genomic_DNA"/>
</dbReference>